<dbReference type="Proteomes" id="UP000809587">
    <property type="component" value="Unassembled WGS sequence"/>
</dbReference>
<name>A0ABS2JJG2_9ACTN</name>
<dbReference type="EMBL" id="JAFEUO010000011">
    <property type="protein sequence ID" value="MBM7086647.1"/>
    <property type="molecule type" value="Genomic_DNA"/>
</dbReference>
<reference evidence="2 3" key="1">
    <citation type="submission" date="2021-02" db="EMBL/GenBank/DDBJ databases">
        <authorList>
            <person name="Lee D.-H."/>
        </authorList>
    </citation>
    <scope>NUCLEOTIDE SEQUENCE [LARGE SCALE GENOMIC DNA]</scope>
    <source>
        <strain evidence="2 3">MMS20-R2-29</strain>
    </source>
</reference>
<sequence>MSTLEPAAGRPRSAQGRSFVRQRAGVAAAILIAAIPTLTGCPAQSDDRPSERGPSSAPTGPSSQEIRAIDFAGREWFDAVTNSTVQLRDGKAERRGDEGMDAYRWKMAGPPRYADADGDGDTDAAVGLAVEGGQTSSVSWYIWLWHEGDAQQLRRPIAEASRCDGLIEAVDPVPTGFSVEGFVWGPEDDCAGGGSVPIAYVAAVRQGWPVRISPRLGPITTCSPGELAEHLVPTSEVLLHTWPDGRSPVVEPAARYDALITDYSELTGRWTLVVALRGEDRICGWAESTLIRRG</sequence>
<evidence type="ECO:0000313" key="2">
    <source>
        <dbReference type="EMBL" id="MBM7086647.1"/>
    </source>
</evidence>
<feature type="compositionally biased region" description="Polar residues" evidence="1">
    <location>
        <begin position="56"/>
        <end position="65"/>
    </location>
</feature>
<feature type="region of interest" description="Disordered" evidence="1">
    <location>
        <begin position="38"/>
        <end position="65"/>
    </location>
</feature>
<accession>A0ABS2JJG2</accession>
<organism evidence="2 3">
    <name type="scientific">Micromonospora humidisoli</name>
    <dbReference type="NCBI Taxonomy" id="2807622"/>
    <lineage>
        <taxon>Bacteria</taxon>
        <taxon>Bacillati</taxon>
        <taxon>Actinomycetota</taxon>
        <taxon>Actinomycetes</taxon>
        <taxon>Micromonosporales</taxon>
        <taxon>Micromonosporaceae</taxon>
        <taxon>Micromonospora</taxon>
    </lineage>
</organism>
<protein>
    <submittedName>
        <fullName evidence="2">Uncharacterized protein</fullName>
    </submittedName>
</protein>
<comment type="caution">
    <text evidence="2">The sequence shown here is derived from an EMBL/GenBank/DDBJ whole genome shotgun (WGS) entry which is preliminary data.</text>
</comment>
<evidence type="ECO:0000256" key="1">
    <source>
        <dbReference type="SAM" id="MobiDB-lite"/>
    </source>
</evidence>
<gene>
    <name evidence="2" type="ORF">JQN84_29365</name>
</gene>
<proteinExistence type="predicted"/>
<evidence type="ECO:0000313" key="3">
    <source>
        <dbReference type="Proteomes" id="UP000809587"/>
    </source>
</evidence>
<keyword evidence="3" id="KW-1185">Reference proteome</keyword>
<dbReference type="RefSeq" id="WP_204961838.1">
    <property type="nucleotide sequence ID" value="NZ_JAFEUO010000011.1"/>
</dbReference>